<accession>A0A4V5ZYS3</accession>
<evidence type="ECO:0000313" key="4">
    <source>
        <dbReference type="Proteomes" id="UP000298663"/>
    </source>
</evidence>
<keyword evidence="2" id="KW-0812">Transmembrane</keyword>
<dbReference type="AlphaFoldDB" id="A0A4V5ZYS3"/>
<feature type="transmembrane region" description="Helical" evidence="2">
    <location>
        <begin position="40"/>
        <end position="64"/>
    </location>
</feature>
<protein>
    <submittedName>
        <fullName evidence="3">Uncharacterized protein</fullName>
    </submittedName>
</protein>
<dbReference type="Proteomes" id="UP000298663">
    <property type="component" value="Unassembled WGS sequence"/>
</dbReference>
<evidence type="ECO:0000256" key="1">
    <source>
        <dbReference type="SAM" id="MobiDB-lite"/>
    </source>
</evidence>
<keyword evidence="2" id="KW-0472">Membrane</keyword>
<evidence type="ECO:0000256" key="2">
    <source>
        <dbReference type="SAM" id="Phobius"/>
    </source>
</evidence>
<keyword evidence="2" id="KW-1133">Transmembrane helix</keyword>
<feature type="region of interest" description="Disordered" evidence="1">
    <location>
        <begin position="204"/>
        <end position="225"/>
    </location>
</feature>
<reference evidence="3 4" key="1">
    <citation type="journal article" date="2015" name="Genome Biol.">
        <title>Comparative genomics of Steinernema reveals deeply conserved gene regulatory networks.</title>
        <authorList>
            <person name="Dillman A.R."/>
            <person name="Macchietto M."/>
            <person name="Porter C.F."/>
            <person name="Rogers A."/>
            <person name="Williams B."/>
            <person name="Antoshechkin I."/>
            <person name="Lee M.M."/>
            <person name="Goodwin Z."/>
            <person name="Lu X."/>
            <person name="Lewis E.E."/>
            <person name="Goodrich-Blair H."/>
            <person name="Stock S.P."/>
            <person name="Adams B.J."/>
            <person name="Sternberg P.W."/>
            <person name="Mortazavi A."/>
        </authorList>
    </citation>
    <scope>NUCLEOTIDE SEQUENCE [LARGE SCALE GENOMIC DNA]</scope>
    <source>
        <strain evidence="3 4">ALL</strain>
    </source>
</reference>
<gene>
    <name evidence="3" type="ORF">L596_025362</name>
</gene>
<proteinExistence type="predicted"/>
<evidence type="ECO:0000313" key="3">
    <source>
        <dbReference type="EMBL" id="TKR64885.1"/>
    </source>
</evidence>
<reference evidence="3 4" key="2">
    <citation type="journal article" date="2019" name="G3 (Bethesda)">
        <title>Hybrid Assembly of the Genome of the Entomopathogenic Nematode Steinernema carpocapsae Identifies the X-Chromosome.</title>
        <authorList>
            <person name="Serra L."/>
            <person name="Macchietto M."/>
            <person name="Macias-Munoz A."/>
            <person name="McGill C.J."/>
            <person name="Rodriguez I.M."/>
            <person name="Rodriguez B."/>
            <person name="Murad R."/>
            <person name="Mortazavi A."/>
        </authorList>
    </citation>
    <scope>NUCLEOTIDE SEQUENCE [LARGE SCALE GENOMIC DNA]</scope>
    <source>
        <strain evidence="3 4">ALL</strain>
    </source>
</reference>
<keyword evidence="4" id="KW-1185">Reference proteome</keyword>
<name>A0A4V5ZYS3_STECR</name>
<feature type="transmembrane region" description="Helical" evidence="2">
    <location>
        <begin position="6"/>
        <end position="33"/>
    </location>
</feature>
<feature type="transmembrane region" description="Helical" evidence="2">
    <location>
        <begin position="127"/>
        <end position="150"/>
    </location>
</feature>
<organism evidence="3 4">
    <name type="scientific">Steinernema carpocapsae</name>
    <name type="common">Entomopathogenic nematode</name>
    <dbReference type="NCBI Taxonomy" id="34508"/>
    <lineage>
        <taxon>Eukaryota</taxon>
        <taxon>Metazoa</taxon>
        <taxon>Ecdysozoa</taxon>
        <taxon>Nematoda</taxon>
        <taxon>Chromadorea</taxon>
        <taxon>Rhabditida</taxon>
        <taxon>Tylenchina</taxon>
        <taxon>Panagrolaimomorpha</taxon>
        <taxon>Strongyloidoidea</taxon>
        <taxon>Steinernematidae</taxon>
        <taxon>Steinernema</taxon>
    </lineage>
</organism>
<comment type="caution">
    <text evidence="3">The sequence shown here is derived from an EMBL/GenBank/DDBJ whole genome shotgun (WGS) entry which is preliminary data.</text>
</comment>
<feature type="transmembrane region" description="Helical" evidence="2">
    <location>
        <begin position="84"/>
        <end position="115"/>
    </location>
</feature>
<dbReference type="EMBL" id="AZBU02000009">
    <property type="protein sequence ID" value="TKR64885.1"/>
    <property type="molecule type" value="Genomic_DNA"/>
</dbReference>
<sequence length="225" mass="25701">MVEITSYLVFSFIVLPSSVIVCIIVLFFSFFYVKLSLLQLYAINLTIPTLFYALFQCVNTVMLITGDYNYTLGTPMVPVVKTEFIHWFTGMVLYFSGFNYRLLATVFVFIAYLFYARPMFAKQWFSLRNIVIMLVVTQTTTIFFAVVATYSNRQAGELVNGAAWDKIVPVDWRDVFEGMFEFMTLVLMILNTFEVSAFESWSSTASQPPQTAASTRSNSSPRSLI</sequence>